<evidence type="ECO:0000259" key="2">
    <source>
        <dbReference type="Pfam" id="PF14238"/>
    </source>
</evidence>
<dbReference type="KEGG" id="ccro:CMC5_038970"/>
<accession>A0A0K1EFU8</accession>
<feature type="domain" description="DUF4340" evidence="2">
    <location>
        <begin position="90"/>
        <end position="262"/>
    </location>
</feature>
<dbReference type="EMBL" id="CP012159">
    <property type="protein sequence ID" value="AKT39746.1"/>
    <property type="molecule type" value="Genomic_DNA"/>
</dbReference>
<dbReference type="OrthoDB" id="5485307at2"/>
<organism evidence="3 4">
    <name type="scientific">Chondromyces crocatus</name>
    <dbReference type="NCBI Taxonomy" id="52"/>
    <lineage>
        <taxon>Bacteria</taxon>
        <taxon>Pseudomonadati</taxon>
        <taxon>Myxococcota</taxon>
        <taxon>Polyangia</taxon>
        <taxon>Polyangiales</taxon>
        <taxon>Polyangiaceae</taxon>
        <taxon>Chondromyces</taxon>
    </lineage>
</organism>
<keyword evidence="4" id="KW-1185">Reference proteome</keyword>
<evidence type="ECO:0000313" key="4">
    <source>
        <dbReference type="Proteomes" id="UP000067626"/>
    </source>
</evidence>
<sequence length="781" mass="82510">MKLALRRHATTLTLVLLAASAAVVVLVVDRDVVTTDEAEGRKRNLLEAWRPADISELTLTAGGKTAILRRSPPDSIGQKPWTVTLDGRTHPADEQMVDQLLGTLEFATAERRVSADAADPSALGLGTPRVIVELVMGARRERITLGGSAPTPQGAMYAEVAGRGTFVVTKQLATALDLDIERLRSRSIVPYLSTQLSGLRLEGEGGTRRFTKAPWGGTRGDGFRFDGTTPEGTARVRAEAIDRTLIALGKMQADVFLSSDEATASAKPRVTLTLLPRDAADAPAIIELGGDCPRTKLTPSTPRAAQPPGEDSAAPSGNDDPASSLVVAVRREPTIAAACVPASVLEALTRPVDDYVDLWPIAAPIDEIVEMTWAGAQTLDLAREDAGWHQRAPEDRRVSSDAGRALAQSLVDVQAARIIPAGDARGLESPRATLKVISTPPAFGQQTPGERIETLDIGAPVGEFVHVRRAEDGVILEIPRAEAEALVPSELAVRPLKIFSFRTSQIRSLRLEVGGRVQRLQRTTTGAWDLVEPSAEGLVADIGLATDVAELLAGLSAQRWVSADAGNGYGLARPRAIITAEIQQDAEGGNSDAARQTREIRVELGAPATSGAYARTGESPAVFVAPASLETAASRLLLSRAVFMPPLDRIRQITLTPERGTPTVVTAGPGGLRLTSGPLHEGAEATMLAAGVRDALNGLLAEEAVSLGAPTAAQGLDKPRLRVEIALSPGDVPEGPLRFTLGAGDVIRGTTVYYARREGIPATYVIAQSRVRPLLEAAGIR</sequence>
<dbReference type="Proteomes" id="UP000067626">
    <property type="component" value="Chromosome"/>
</dbReference>
<feature type="domain" description="DUF4340" evidence="2">
    <location>
        <begin position="426"/>
        <end position="574"/>
    </location>
</feature>
<dbReference type="AlphaFoldDB" id="A0A0K1EFU8"/>
<protein>
    <recommendedName>
        <fullName evidence="2">DUF4340 domain-containing protein</fullName>
    </recommendedName>
</protein>
<evidence type="ECO:0000313" key="3">
    <source>
        <dbReference type="EMBL" id="AKT39746.1"/>
    </source>
</evidence>
<feature type="region of interest" description="Disordered" evidence="1">
    <location>
        <begin position="289"/>
        <end position="322"/>
    </location>
</feature>
<dbReference type="STRING" id="52.CMC5_038970"/>
<proteinExistence type="predicted"/>
<dbReference type="Pfam" id="PF14238">
    <property type="entry name" value="DUF4340"/>
    <property type="match status" value="2"/>
</dbReference>
<dbReference type="RefSeq" id="WP_050431786.1">
    <property type="nucleotide sequence ID" value="NZ_CP012159.1"/>
</dbReference>
<dbReference type="InterPro" id="IPR025641">
    <property type="entry name" value="DUF4340"/>
</dbReference>
<gene>
    <name evidence="3" type="ORF">CMC5_038970</name>
</gene>
<evidence type="ECO:0000256" key="1">
    <source>
        <dbReference type="SAM" id="MobiDB-lite"/>
    </source>
</evidence>
<reference evidence="3 4" key="1">
    <citation type="submission" date="2015-07" db="EMBL/GenBank/DDBJ databases">
        <title>Genome analysis of myxobacterium Chondromyces crocatus Cm c5 reveals a high potential for natural compound synthesis and the genetic basis for the loss of fruiting body formation.</title>
        <authorList>
            <person name="Zaburannyi N."/>
            <person name="Bunk B."/>
            <person name="Maier J."/>
            <person name="Overmann J."/>
            <person name="Mueller R."/>
        </authorList>
    </citation>
    <scope>NUCLEOTIDE SEQUENCE [LARGE SCALE GENOMIC DNA]</scope>
    <source>
        <strain evidence="3 4">Cm c5</strain>
    </source>
</reference>
<name>A0A0K1EFU8_CHOCO</name>